<dbReference type="EMBL" id="MKZS01000001">
    <property type="protein sequence ID" value="OLT62781.1"/>
    <property type="molecule type" value="Genomic_DNA"/>
</dbReference>
<proteinExistence type="predicted"/>
<comment type="caution">
    <text evidence="2">The sequence shown here is derived from an EMBL/GenBank/DDBJ whole genome shotgun (WGS) entry which is preliminary data.</text>
</comment>
<keyword evidence="3" id="KW-1185">Reference proteome</keyword>
<protein>
    <submittedName>
        <fullName evidence="2">Uncharacterized protein</fullName>
    </submittedName>
</protein>
<dbReference type="Proteomes" id="UP000186657">
    <property type="component" value="Unassembled WGS sequence"/>
</dbReference>
<reference evidence="2 3" key="1">
    <citation type="submission" date="2016-10" db="EMBL/GenBank/DDBJ databases">
        <title>Comparative genomics uncovers the prolific and rare metabolic potential of the cyanobacterial genus Moorea.</title>
        <authorList>
            <person name="Leao T."/>
            <person name="Castelao G."/>
            <person name="Korobeynikov A."/>
            <person name="Monroe E.A."/>
            <person name="Podell S."/>
            <person name="Glukhov E."/>
            <person name="Allen E."/>
            <person name="Gerwick W.H."/>
            <person name="Gerwick L."/>
        </authorList>
    </citation>
    <scope>NUCLEOTIDE SEQUENCE [LARGE SCALE GENOMIC DNA]</scope>
    <source>
        <strain evidence="2 3">PNG5-198</strain>
    </source>
</reference>
<name>A0A1U7NA24_9CYAN</name>
<gene>
    <name evidence="2" type="ORF">BJP37_30885</name>
</gene>
<feature type="transmembrane region" description="Helical" evidence="1">
    <location>
        <begin position="12"/>
        <end position="35"/>
    </location>
</feature>
<evidence type="ECO:0000313" key="3">
    <source>
        <dbReference type="Proteomes" id="UP000186657"/>
    </source>
</evidence>
<keyword evidence="1" id="KW-1133">Transmembrane helix</keyword>
<organism evidence="2 3">
    <name type="scientific">Moorena bouillonii PNG</name>
    <dbReference type="NCBI Taxonomy" id="568701"/>
    <lineage>
        <taxon>Bacteria</taxon>
        <taxon>Bacillati</taxon>
        <taxon>Cyanobacteriota</taxon>
        <taxon>Cyanophyceae</taxon>
        <taxon>Coleofasciculales</taxon>
        <taxon>Coleofasciculaceae</taxon>
        <taxon>Moorena</taxon>
    </lineage>
</organism>
<keyword evidence="1" id="KW-0812">Transmembrane</keyword>
<evidence type="ECO:0000256" key="1">
    <source>
        <dbReference type="SAM" id="Phobius"/>
    </source>
</evidence>
<evidence type="ECO:0000313" key="2">
    <source>
        <dbReference type="EMBL" id="OLT62781.1"/>
    </source>
</evidence>
<accession>A0A1U7NA24</accession>
<keyword evidence="1" id="KW-0472">Membrane</keyword>
<sequence length="66" mass="7835">MWLHFKERLKQWRFVLIIAPVVAALVTVLDTAGWFQLLEWATLDQFFRLRPVEDIDNRIVISNPVV</sequence>
<dbReference type="AlphaFoldDB" id="A0A1U7NA24"/>